<keyword evidence="3" id="KW-1185">Reference proteome</keyword>
<dbReference type="GeneID" id="66099452"/>
<reference evidence="2" key="1">
    <citation type="submission" date="2020-11" db="EMBL/GenBank/DDBJ databases">
        <title>Adaptations for nitrogen fixation in a non-lichenized fungal sporocarp promotes dispersal by wood-feeding termites.</title>
        <authorList>
            <consortium name="DOE Joint Genome Institute"/>
            <person name="Koch R.A."/>
            <person name="Yoon G."/>
            <person name="Arayal U."/>
            <person name="Lail K."/>
            <person name="Amirebrahimi M."/>
            <person name="Labutti K."/>
            <person name="Lipzen A."/>
            <person name="Riley R."/>
            <person name="Barry K."/>
            <person name="Henrissat B."/>
            <person name="Grigoriev I.V."/>
            <person name="Herr J.R."/>
            <person name="Aime M.C."/>
        </authorList>
    </citation>
    <scope>NUCLEOTIDE SEQUENCE</scope>
    <source>
        <strain evidence="2">MCA 3950</strain>
    </source>
</reference>
<feature type="region of interest" description="Disordered" evidence="1">
    <location>
        <begin position="209"/>
        <end position="243"/>
    </location>
</feature>
<dbReference type="Proteomes" id="UP000812287">
    <property type="component" value="Unassembled WGS sequence"/>
</dbReference>
<dbReference type="RefSeq" id="XP_043039837.1">
    <property type="nucleotide sequence ID" value="XM_043177165.1"/>
</dbReference>
<name>A0A9P7VTL4_9AGAR</name>
<organism evidence="2 3">
    <name type="scientific">Guyanagaster necrorhizus</name>
    <dbReference type="NCBI Taxonomy" id="856835"/>
    <lineage>
        <taxon>Eukaryota</taxon>
        <taxon>Fungi</taxon>
        <taxon>Dikarya</taxon>
        <taxon>Basidiomycota</taxon>
        <taxon>Agaricomycotina</taxon>
        <taxon>Agaricomycetes</taxon>
        <taxon>Agaricomycetidae</taxon>
        <taxon>Agaricales</taxon>
        <taxon>Marasmiineae</taxon>
        <taxon>Physalacriaceae</taxon>
        <taxon>Guyanagaster</taxon>
    </lineage>
</organism>
<dbReference type="EMBL" id="MU250534">
    <property type="protein sequence ID" value="KAG7446337.1"/>
    <property type="molecule type" value="Genomic_DNA"/>
</dbReference>
<evidence type="ECO:0000313" key="2">
    <source>
        <dbReference type="EMBL" id="KAG7446337.1"/>
    </source>
</evidence>
<proteinExistence type="predicted"/>
<evidence type="ECO:0000256" key="1">
    <source>
        <dbReference type="SAM" id="MobiDB-lite"/>
    </source>
</evidence>
<dbReference type="OrthoDB" id="2261329at2759"/>
<accession>A0A9P7VTL4</accession>
<dbReference type="AlphaFoldDB" id="A0A9P7VTL4"/>
<protein>
    <submittedName>
        <fullName evidence="2">Uncharacterized protein</fullName>
    </submittedName>
</protein>
<gene>
    <name evidence="2" type="ORF">BT62DRAFT_1005629</name>
</gene>
<evidence type="ECO:0000313" key="3">
    <source>
        <dbReference type="Proteomes" id="UP000812287"/>
    </source>
</evidence>
<sequence length="243" mass="27723">MRKKLEAILTSMKDKTELQSIKELLQEEGNQRALRGQQQTDSVRYLNGLNSWLKPVVTNGASQTQAGTEIQVHFSNYCKTCTNTLQISIDNSGVSLVSLSPYITIDLVVNQEHENFFRGIAAELLNEIRGERLRFVDAIKEATEINVQTHVEEFKKELKREVHGMTQEIGCFYRERQTMENQITELFAFYSKQTQGIPFAANARYQVPPVGQAPNPSQRHPFFSPERQTQLLMPHNPEGPRAT</sequence>
<comment type="caution">
    <text evidence="2">The sequence shown here is derived from an EMBL/GenBank/DDBJ whole genome shotgun (WGS) entry which is preliminary data.</text>
</comment>